<comment type="caution">
    <text evidence="1">The sequence shown here is derived from an EMBL/GenBank/DDBJ whole genome shotgun (WGS) entry which is preliminary data.</text>
</comment>
<name>A0A6D2J9H4_9BRAS</name>
<reference evidence="1" key="1">
    <citation type="submission" date="2020-01" db="EMBL/GenBank/DDBJ databases">
        <authorList>
            <person name="Mishra B."/>
        </authorList>
    </citation>
    <scope>NUCLEOTIDE SEQUENCE [LARGE SCALE GENOMIC DNA]</scope>
</reference>
<dbReference type="AlphaFoldDB" id="A0A6D2J9H4"/>
<evidence type="ECO:0000313" key="1">
    <source>
        <dbReference type="EMBL" id="CAA7036430.1"/>
    </source>
</evidence>
<protein>
    <submittedName>
        <fullName evidence="1">Uncharacterized protein</fullName>
    </submittedName>
</protein>
<organism evidence="1 2">
    <name type="scientific">Microthlaspi erraticum</name>
    <dbReference type="NCBI Taxonomy" id="1685480"/>
    <lineage>
        <taxon>Eukaryota</taxon>
        <taxon>Viridiplantae</taxon>
        <taxon>Streptophyta</taxon>
        <taxon>Embryophyta</taxon>
        <taxon>Tracheophyta</taxon>
        <taxon>Spermatophyta</taxon>
        <taxon>Magnoliopsida</taxon>
        <taxon>eudicotyledons</taxon>
        <taxon>Gunneridae</taxon>
        <taxon>Pentapetalae</taxon>
        <taxon>rosids</taxon>
        <taxon>malvids</taxon>
        <taxon>Brassicales</taxon>
        <taxon>Brassicaceae</taxon>
        <taxon>Coluteocarpeae</taxon>
        <taxon>Microthlaspi</taxon>
    </lineage>
</organism>
<sequence length="124" mass="14161">MGKKKLKVEESIPEMFQQTARKRRSEGRSSGLLPAELMELWRELYGGGPIRDALSFPSSFRYGESRFRTGVGNRLMRYTATANAYMANNVSEPRLWTLKSSPSQLYDDVFFLKCCCAQECMVVT</sequence>
<keyword evidence="2" id="KW-1185">Reference proteome</keyword>
<gene>
    <name evidence="1" type="ORF">MERR_LOCUS23665</name>
</gene>
<accession>A0A6D2J9H4</accession>
<dbReference type="EMBL" id="CACVBM020001163">
    <property type="protein sequence ID" value="CAA7036430.1"/>
    <property type="molecule type" value="Genomic_DNA"/>
</dbReference>
<dbReference type="Proteomes" id="UP000467841">
    <property type="component" value="Unassembled WGS sequence"/>
</dbReference>
<proteinExistence type="predicted"/>
<evidence type="ECO:0000313" key="2">
    <source>
        <dbReference type="Proteomes" id="UP000467841"/>
    </source>
</evidence>